<accession>S3K040</accession>
<name>S3K040_TREMA</name>
<evidence type="ECO:0000313" key="3">
    <source>
        <dbReference type="Proteomes" id="UP000014541"/>
    </source>
</evidence>
<dbReference type="EMBL" id="ATFF01000006">
    <property type="protein sequence ID" value="EPF30266.1"/>
    <property type="molecule type" value="Genomic_DNA"/>
</dbReference>
<sequence length="331" mass="36169">MKKKVFVCCAVLALLGMVFAEDAEPKSPWDFSVTTDFAYYPKSDAIPSAGGVHFAPLTGVYSGVELRATGTAGYTIPVPFGDNPLVSGNKLRLYGQFELSPVSIAPAVGVSFSPIAFLSFSAGSSIGAGWTIKAGPLNLQGLATWNSATKTYDDLVFKSARWEAWFQGAFMFDLAAVKPGDWNHVVTYASYKLTYQGITSGGENGNPWLWQLGGEKINGWQYSANFIVAYQMPMVLQTVGVQTELSGQLNGKKDFAPQYHLMNPDFMGISVSPLMVFEFSKKDALTVQFKFGSRRSYTEKASASKGVLTGLKQSGREWYFNRVALSYKHSF</sequence>
<dbReference type="RefSeq" id="WP_016524877.1">
    <property type="nucleotide sequence ID" value="NZ_KE332518.1"/>
</dbReference>
<comment type="caution">
    <text evidence="2">The sequence shown here is derived from an EMBL/GenBank/DDBJ whole genome shotgun (WGS) entry which is preliminary data.</text>
</comment>
<dbReference type="OrthoDB" id="9800755at2"/>
<dbReference type="STRING" id="1125699.HMPREF9194_00580"/>
<dbReference type="HOGENOM" id="CLU_834041_0_0_12"/>
<gene>
    <name evidence="2" type="ORF">HMPREF9194_00580</name>
</gene>
<dbReference type="PATRIC" id="fig|1125699.3.peg.591"/>
<keyword evidence="3" id="KW-1185">Reference proteome</keyword>
<feature type="signal peptide" evidence="1">
    <location>
        <begin position="1"/>
        <end position="20"/>
    </location>
</feature>
<evidence type="ECO:0000313" key="2">
    <source>
        <dbReference type="EMBL" id="EPF30266.1"/>
    </source>
</evidence>
<reference evidence="2 3" key="1">
    <citation type="submission" date="2013-04" db="EMBL/GenBank/DDBJ databases">
        <title>The Genome Sequence of Treponema maltophilum ATCC 51939.</title>
        <authorList>
            <consortium name="The Broad Institute Genomics Platform"/>
            <person name="Earl A."/>
            <person name="Ward D."/>
            <person name="Feldgarden M."/>
            <person name="Gevers D."/>
            <person name="Leonetti C."/>
            <person name="Blanton J.M."/>
            <person name="Dewhirst F.E."/>
            <person name="Izard J."/>
            <person name="Walker B."/>
            <person name="Young S."/>
            <person name="Zeng Q."/>
            <person name="Gargeya S."/>
            <person name="Fitzgerald M."/>
            <person name="Haas B."/>
            <person name="Abouelleil A."/>
            <person name="Allen A.W."/>
            <person name="Alvarado L."/>
            <person name="Arachchi H.M."/>
            <person name="Berlin A.M."/>
            <person name="Chapman S.B."/>
            <person name="Gainer-Dewar J."/>
            <person name="Goldberg J."/>
            <person name="Griggs A."/>
            <person name="Gujja S."/>
            <person name="Hansen M."/>
            <person name="Howarth C."/>
            <person name="Imamovic A."/>
            <person name="Ireland A."/>
            <person name="Larimer J."/>
            <person name="McCowan C."/>
            <person name="Murphy C."/>
            <person name="Pearson M."/>
            <person name="Poon T.W."/>
            <person name="Priest M."/>
            <person name="Roberts A."/>
            <person name="Saif S."/>
            <person name="Shea T."/>
            <person name="Sisk P."/>
            <person name="Sykes S."/>
            <person name="Wortman J."/>
            <person name="Nusbaum C."/>
            <person name="Birren B."/>
        </authorList>
    </citation>
    <scope>NUCLEOTIDE SEQUENCE [LARGE SCALE GENOMIC DNA]</scope>
    <source>
        <strain evidence="2 3">ATCC 51939</strain>
    </source>
</reference>
<dbReference type="Proteomes" id="UP000014541">
    <property type="component" value="Unassembled WGS sequence"/>
</dbReference>
<dbReference type="eggNOG" id="ENOG50335X9">
    <property type="taxonomic scope" value="Bacteria"/>
</dbReference>
<dbReference type="AlphaFoldDB" id="S3K040"/>
<protein>
    <submittedName>
        <fullName evidence="2">Uncharacterized protein</fullName>
    </submittedName>
</protein>
<feature type="chain" id="PRO_5004522716" evidence="1">
    <location>
        <begin position="21"/>
        <end position="331"/>
    </location>
</feature>
<organism evidence="2 3">
    <name type="scientific">Treponema maltophilum ATCC 51939</name>
    <dbReference type="NCBI Taxonomy" id="1125699"/>
    <lineage>
        <taxon>Bacteria</taxon>
        <taxon>Pseudomonadati</taxon>
        <taxon>Spirochaetota</taxon>
        <taxon>Spirochaetia</taxon>
        <taxon>Spirochaetales</taxon>
        <taxon>Treponemataceae</taxon>
        <taxon>Treponema</taxon>
    </lineage>
</organism>
<evidence type="ECO:0000256" key="1">
    <source>
        <dbReference type="SAM" id="SignalP"/>
    </source>
</evidence>
<proteinExistence type="predicted"/>
<keyword evidence="1" id="KW-0732">Signal</keyword>